<keyword evidence="7 12" id="KW-0143">Chaperone</keyword>
<comment type="catalytic activity">
    <reaction evidence="1 12 13">
        <text>[protein]-peptidylproline (omega=180) = [protein]-peptidylproline (omega=0)</text>
        <dbReference type="Rhea" id="RHEA:16237"/>
        <dbReference type="Rhea" id="RHEA-COMP:10747"/>
        <dbReference type="Rhea" id="RHEA-COMP:10748"/>
        <dbReference type="ChEBI" id="CHEBI:83833"/>
        <dbReference type="ChEBI" id="CHEBI:83834"/>
        <dbReference type="EC" id="5.2.1.8"/>
    </reaction>
</comment>
<dbReference type="Gene3D" id="1.10.3120.10">
    <property type="entry name" value="Trigger factor, C-terminal domain"/>
    <property type="match status" value="1"/>
</dbReference>
<dbReference type="RefSeq" id="WP_281094822.1">
    <property type="nucleotide sequence ID" value="NZ_JARYZI010000008.1"/>
</dbReference>
<keyword evidence="12" id="KW-0963">Cytoplasm</keyword>
<evidence type="ECO:0000256" key="8">
    <source>
        <dbReference type="ARBA" id="ARBA00023235"/>
    </source>
</evidence>
<dbReference type="PANTHER" id="PTHR30560">
    <property type="entry name" value="TRIGGER FACTOR CHAPERONE AND PEPTIDYL-PROLYL CIS/TRANS ISOMERASE"/>
    <property type="match status" value="1"/>
</dbReference>
<dbReference type="EC" id="5.2.1.8" evidence="3 12"/>
<evidence type="ECO:0000256" key="4">
    <source>
        <dbReference type="ARBA" id="ARBA00016902"/>
    </source>
</evidence>
<reference evidence="16 17" key="1">
    <citation type="submission" date="2023-04" db="EMBL/GenBank/DDBJ databases">
        <title>Fusibacter bizertensis strain WBS, isolated from littoral bottom sediments of the Arctic seas - biochemical and genomic analysis.</title>
        <authorList>
            <person name="Brioukhanov A.L."/>
        </authorList>
    </citation>
    <scope>NUCLEOTIDE SEQUENCE [LARGE SCALE GENOMIC DNA]</scope>
    <source>
        <strain evidence="16 17">WBS</strain>
    </source>
</reference>
<dbReference type="Pfam" id="PF05697">
    <property type="entry name" value="Trigger_N"/>
    <property type="match status" value="1"/>
</dbReference>
<keyword evidence="17" id="KW-1185">Reference proteome</keyword>
<evidence type="ECO:0000256" key="10">
    <source>
        <dbReference type="ARBA" id="ARBA00024849"/>
    </source>
</evidence>
<dbReference type="SUPFAM" id="SSF102735">
    <property type="entry name" value="Trigger factor ribosome-binding domain"/>
    <property type="match status" value="1"/>
</dbReference>
<evidence type="ECO:0000256" key="12">
    <source>
        <dbReference type="HAMAP-Rule" id="MF_00303"/>
    </source>
</evidence>
<organism evidence="16 17">
    <name type="scientific">Fusibacter bizertensis</name>
    <dbReference type="NCBI Taxonomy" id="1488331"/>
    <lineage>
        <taxon>Bacteria</taxon>
        <taxon>Bacillati</taxon>
        <taxon>Bacillota</taxon>
        <taxon>Clostridia</taxon>
        <taxon>Eubacteriales</taxon>
        <taxon>Eubacteriales Family XII. Incertae Sedis</taxon>
        <taxon>Fusibacter</taxon>
    </lineage>
</organism>
<keyword evidence="9 12" id="KW-0131">Cell cycle</keyword>
<comment type="function">
    <text evidence="10 12">Involved in protein export. Acts as a chaperone by maintaining the newly synthesized protein in an open conformation. Functions as a peptidyl-prolyl cis-trans isomerase.</text>
</comment>
<dbReference type="InterPro" id="IPR001179">
    <property type="entry name" value="PPIase_FKBP_dom"/>
</dbReference>
<evidence type="ECO:0000259" key="15">
    <source>
        <dbReference type="PROSITE" id="PS50059"/>
    </source>
</evidence>
<comment type="similarity">
    <text evidence="2 12 14">Belongs to the FKBP-type PPIase family. Tig subfamily.</text>
</comment>
<dbReference type="InterPro" id="IPR046357">
    <property type="entry name" value="PPIase_dom_sf"/>
</dbReference>
<comment type="subcellular location">
    <subcellularLocation>
        <location evidence="12">Cytoplasm</location>
    </subcellularLocation>
    <text evidence="12">About half TF is bound to the ribosome near the polypeptide exit tunnel while the other half is free in the cytoplasm.</text>
</comment>
<dbReference type="InterPro" id="IPR037041">
    <property type="entry name" value="Trigger_fac_C_sf"/>
</dbReference>
<evidence type="ECO:0000313" key="17">
    <source>
        <dbReference type="Proteomes" id="UP001158045"/>
    </source>
</evidence>
<dbReference type="GO" id="GO:0003755">
    <property type="term" value="F:peptidyl-prolyl cis-trans isomerase activity"/>
    <property type="evidence" value="ECO:0007669"/>
    <property type="project" value="UniProtKB-EC"/>
</dbReference>
<dbReference type="PIRSF" id="PIRSF003095">
    <property type="entry name" value="Trigger_factor"/>
    <property type="match status" value="1"/>
</dbReference>
<dbReference type="SUPFAM" id="SSF54534">
    <property type="entry name" value="FKBP-like"/>
    <property type="match status" value="1"/>
</dbReference>
<evidence type="ECO:0000256" key="2">
    <source>
        <dbReference type="ARBA" id="ARBA00005464"/>
    </source>
</evidence>
<dbReference type="Proteomes" id="UP001158045">
    <property type="component" value="Unassembled WGS sequence"/>
</dbReference>
<dbReference type="Gene3D" id="3.10.50.40">
    <property type="match status" value="1"/>
</dbReference>
<dbReference type="EMBL" id="JARYZI010000008">
    <property type="protein sequence ID" value="MDH8678929.1"/>
    <property type="molecule type" value="Genomic_DNA"/>
</dbReference>
<feature type="domain" description="PPIase FKBP-type" evidence="15">
    <location>
        <begin position="163"/>
        <end position="245"/>
    </location>
</feature>
<proteinExistence type="inferred from homology"/>
<sequence length="428" mass="48228">MKYEILKKENSEVTIKVTVAAEEFDKAVLAVYNKDKGKFNIPGFRKGKAPKTIIEKQYGEGVFYEDAVNSLLQLHYEKALDELSIEPVARPDIDIEEVAAKSNLVFTAVVTVAPEFELEGYKGIEVEKINAEVTDEMIDAEIEKTRNMNARLVSVTDRPVQNDDTVIIDYKGFVGEHQFDGGTADDQELVIGSGKFIPGFEEQLVGAKIGDHVDVKVTFPEVYHSDELAGKDAVFHVTVKDIKFKELPELDDEFAKDVSEFDTLDAYKASLKAELEVSSAESAKAAQRDKVIDKVTELITVEIPEKMIETEVDGMLKEFNQQLQQQGLSLDQYVQFTGGTFDALKEQMKPDALARVKTSLVIEKVMNQESIEVTDEDVEVELTKIAEMQKRDLEEIRNLFKQDNFEYLKSNLKSRKTVDFLVDNAKLI</sequence>
<comment type="domain">
    <text evidence="12">Consists of 3 domains; the N-terminus binds the ribosome, the middle domain has PPIase activity, while the C-terminus has intrinsic chaperone activity on its own.</text>
</comment>
<evidence type="ECO:0000256" key="3">
    <source>
        <dbReference type="ARBA" id="ARBA00013194"/>
    </source>
</evidence>
<name>A0ABT6NES7_9FIRM</name>
<evidence type="ECO:0000256" key="7">
    <source>
        <dbReference type="ARBA" id="ARBA00023186"/>
    </source>
</evidence>
<dbReference type="InterPro" id="IPR008880">
    <property type="entry name" value="Trigger_fac_C"/>
</dbReference>
<dbReference type="HAMAP" id="MF_00303">
    <property type="entry name" value="Trigger_factor_Tig"/>
    <property type="match status" value="1"/>
</dbReference>
<comment type="caution">
    <text evidence="16">The sequence shown here is derived from an EMBL/GenBank/DDBJ whole genome shotgun (WGS) entry which is preliminary data.</text>
</comment>
<protein>
    <recommendedName>
        <fullName evidence="4 12">Trigger factor</fullName>
        <shortName evidence="12">TF</shortName>
        <ecNumber evidence="3 12">5.2.1.8</ecNumber>
    </recommendedName>
    <alternativeName>
        <fullName evidence="11 12">PPIase</fullName>
    </alternativeName>
</protein>
<evidence type="ECO:0000256" key="14">
    <source>
        <dbReference type="RuleBase" id="RU003914"/>
    </source>
</evidence>
<evidence type="ECO:0000256" key="11">
    <source>
        <dbReference type="ARBA" id="ARBA00029986"/>
    </source>
</evidence>
<dbReference type="Pfam" id="PF00254">
    <property type="entry name" value="FKBP_C"/>
    <property type="match status" value="1"/>
</dbReference>
<keyword evidence="5 12" id="KW-0132">Cell division</keyword>
<evidence type="ECO:0000256" key="5">
    <source>
        <dbReference type="ARBA" id="ARBA00022618"/>
    </source>
</evidence>
<dbReference type="Gene3D" id="3.30.70.1050">
    <property type="entry name" value="Trigger factor ribosome-binding domain"/>
    <property type="match status" value="1"/>
</dbReference>
<dbReference type="PANTHER" id="PTHR30560:SF3">
    <property type="entry name" value="TRIGGER FACTOR-LIKE PROTEIN TIG, CHLOROPLASTIC"/>
    <property type="match status" value="1"/>
</dbReference>
<evidence type="ECO:0000313" key="16">
    <source>
        <dbReference type="EMBL" id="MDH8678929.1"/>
    </source>
</evidence>
<keyword evidence="6 12" id="KW-0697">Rotamase</keyword>
<evidence type="ECO:0000256" key="1">
    <source>
        <dbReference type="ARBA" id="ARBA00000971"/>
    </source>
</evidence>
<accession>A0ABT6NES7</accession>
<dbReference type="NCBIfam" id="TIGR00115">
    <property type="entry name" value="tig"/>
    <property type="match status" value="1"/>
</dbReference>
<evidence type="ECO:0000256" key="9">
    <source>
        <dbReference type="ARBA" id="ARBA00023306"/>
    </source>
</evidence>
<dbReference type="SUPFAM" id="SSF109998">
    <property type="entry name" value="Triger factor/SurA peptide-binding domain-like"/>
    <property type="match status" value="1"/>
</dbReference>
<keyword evidence="8 12" id="KW-0413">Isomerase</keyword>
<dbReference type="Pfam" id="PF05698">
    <property type="entry name" value="Trigger_C"/>
    <property type="match status" value="1"/>
</dbReference>
<dbReference type="PROSITE" id="PS50059">
    <property type="entry name" value="FKBP_PPIASE"/>
    <property type="match status" value="1"/>
</dbReference>
<dbReference type="InterPro" id="IPR008881">
    <property type="entry name" value="Trigger_fac_ribosome-bd_bac"/>
</dbReference>
<dbReference type="InterPro" id="IPR005215">
    <property type="entry name" value="Trig_fac"/>
</dbReference>
<evidence type="ECO:0000256" key="13">
    <source>
        <dbReference type="PROSITE-ProRule" id="PRU00277"/>
    </source>
</evidence>
<dbReference type="InterPro" id="IPR027304">
    <property type="entry name" value="Trigger_fact/SurA_dom_sf"/>
</dbReference>
<gene>
    <name evidence="12 16" type="primary">tig</name>
    <name evidence="16" type="ORF">QE109_12255</name>
</gene>
<dbReference type="InterPro" id="IPR036611">
    <property type="entry name" value="Trigger_fac_ribosome-bd_sf"/>
</dbReference>
<evidence type="ECO:0000256" key="6">
    <source>
        <dbReference type="ARBA" id="ARBA00023110"/>
    </source>
</evidence>